<comment type="caution">
    <text evidence="1">The sequence shown here is derived from an EMBL/GenBank/DDBJ whole genome shotgun (WGS) entry which is preliminary data.</text>
</comment>
<proteinExistence type="predicted"/>
<organism evidence="1">
    <name type="scientific">marine sediment metagenome</name>
    <dbReference type="NCBI Taxonomy" id="412755"/>
    <lineage>
        <taxon>unclassified sequences</taxon>
        <taxon>metagenomes</taxon>
        <taxon>ecological metagenomes</taxon>
    </lineage>
</organism>
<evidence type="ECO:0000313" key="1">
    <source>
        <dbReference type="EMBL" id="GAI43039.1"/>
    </source>
</evidence>
<reference evidence="1" key="1">
    <citation type="journal article" date="2014" name="Front. Microbiol.">
        <title>High frequency of phylogenetically diverse reductive dehalogenase-homologous genes in deep subseafloor sedimentary metagenomes.</title>
        <authorList>
            <person name="Kawai M."/>
            <person name="Futagami T."/>
            <person name="Toyoda A."/>
            <person name="Takaki Y."/>
            <person name="Nishi S."/>
            <person name="Hori S."/>
            <person name="Arai W."/>
            <person name="Tsubouchi T."/>
            <person name="Morono Y."/>
            <person name="Uchiyama I."/>
            <person name="Ito T."/>
            <person name="Fujiyama A."/>
            <person name="Inagaki F."/>
            <person name="Takami H."/>
        </authorList>
    </citation>
    <scope>NUCLEOTIDE SEQUENCE</scope>
    <source>
        <strain evidence="1">Expedition CK06-06</strain>
    </source>
</reference>
<gene>
    <name evidence="1" type="ORF">S06H3_52275</name>
</gene>
<sequence length="248" mass="28310">IISRPTVDLYEIENIAEAIEQEIDNISNFFRIEKNPELIVDGTKPLVEHGENIKQGIYNLPDNFFGVTEKELSEIFLSANLIIYYGHFFLEEDSRSSFFAVSPHPDDIKARIENFKEEWNKKIALPVPEIYSIYEIDSDQPDISRKLNEMKDLAVESTTSRIEIDSIRPNIKGKHFLLGACASAGIPLKSQERDKFTEHYPQRSVAASFLEGGCNTFIGTLFPVYASETGKFIKEFFREAFIEKVTLA</sequence>
<evidence type="ECO:0008006" key="2">
    <source>
        <dbReference type="Google" id="ProtNLM"/>
    </source>
</evidence>
<feature type="non-terminal residue" evidence="1">
    <location>
        <position position="1"/>
    </location>
</feature>
<feature type="non-terminal residue" evidence="1">
    <location>
        <position position="248"/>
    </location>
</feature>
<protein>
    <recommendedName>
        <fullName evidence="2">CHAT domain-containing protein</fullName>
    </recommendedName>
</protein>
<dbReference type="AlphaFoldDB" id="X1QIF5"/>
<dbReference type="EMBL" id="BARV01033235">
    <property type="protein sequence ID" value="GAI43039.1"/>
    <property type="molecule type" value="Genomic_DNA"/>
</dbReference>
<accession>X1QIF5</accession>
<name>X1QIF5_9ZZZZ</name>